<dbReference type="PANTHER" id="PTHR13620">
    <property type="entry name" value="3-5 EXONUCLEASE"/>
    <property type="match status" value="1"/>
</dbReference>
<dbReference type="InterPro" id="IPR051132">
    <property type="entry name" value="3-5_Exonuclease_domain"/>
</dbReference>
<gene>
    <name evidence="1" type="ORF">DCAR_0313972</name>
</gene>
<sequence>MKYSSSNHSVSFSGKFIETTVTNNPSVADHWLRSVLLHQKTAQKIIPVGFDCKFNPHPIPSMSNKIATLQLSIETKCLILQLVHMDCMPHCIKNLFDDKRVTFFGVRAKANAAKLCRDYGLKFWRIIDIRDLVKIWFPIRYSGECSLKAIAYDVAGLKMRRRKKNCGIDWEARVLDVELIECACVDAYALYKIAHVCCNDLV</sequence>
<organism evidence="1 2">
    <name type="scientific">Daucus carota subsp. sativus</name>
    <name type="common">Carrot</name>
    <dbReference type="NCBI Taxonomy" id="79200"/>
    <lineage>
        <taxon>Eukaryota</taxon>
        <taxon>Viridiplantae</taxon>
        <taxon>Streptophyta</taxon>
        <taxon>Embryophyta</taxon>
        <taxon>Tracheophyta</taxon>
        <taxon>Spermatophyta</taxon>
        <taxon>Magnoliopsida</taxon>
        <taxon>eudicotyledons</taxon>
        <taxon>Gunneridae</taxon>
        <taxon>Pentapetalae</taxon>
        <taxon>asterids</taxon>
        <taxon>campanulids</taxon>
        <taxon>Apiales</taxon>
        <taxon>Apiaceae</taxon>
        <taxon>Apioideae</taxon>
        <taxon>Scandiceae</taxon>
        <taxon>Daucinae</taxon>
        <taxon>Daucus</taxon>
        <taxon>Daucus sect. Daucus</taxon>
    </lineage>
</organism>
<reference evidence="1" key="1">
    <citation type="journal article" date="2016" name="Nat. Genet.">
        <title>A high-quality carrot genome assembly provides new insights into carotenoid accumulation and asterid genome evolution.</title>
        <authorList>
            <person name="Iorizzo M."/>
            <person name="Ellison S."/>
            <person name="Senalik D."/>
            <person name="Zeng P."/>
            <person name="Satapoomin P."/>
            <person name="Huang J."/>
            <person name="Bowman M."/>
            <person name="Iovene M."/>
            <person name="Sanseverino W."/>
            <person name="Cavagnaro P."/>
            <person name="Yildiz M."/>
            <person name="Macko-Podgorni A."/>
            <person name="Moranska E."/>
            <person name="Grzebelus E."/>
            <person name="Grzebelus D."/>
            <person name="Ashrafi H."/>
            <person name="Zheng Z."/>
            <person name="Cheng S."/>
            <person name="Spooner D."/>
            <person name="Van Deynze A."/>
            <person name="Simon P."/>
        </authorList>
    </citation>
    <scope>NUCLEOTIDE SEQUENCE</scope>
    <source>
        <tissue evidence="1">Leaf</tissue>
    </source>
</reference>
<accession>A0A166CC92</accession>
<dbReference type="Pfam" id="PF01612">
    <property type="entry name" value="DNA_pol_A_exo1"/>
    <property type="match status" value="1"/>
</dbReference>
<dbReference type="GO" id="GO:0005634">
    <property type="term" value="C:nucleus"/>
    <property type="evidence" value="ECO:0007669"/>
    <property type="project" value="TreeGrafter"/>
</dbReference>
<dbReference type="OrthoDB" id="446462at2759"/>
<dbReference type="PANTHER" id="PTHR13620:SF121">
    <property type="entry name" value="EMB|CAB82946.1-RELATED"/>
    <property type="match status" value="1"/>
</dbReference>
<dbReference type="InterPro" id="IPR036397">
    <property type="entry name" value="RNaseH_sf"/>
</dbReference>
<dbReference type="SUPFAM" id="SSF53098">
    <property type="entry name" value="Ribonuclease H-like"/>
    <property type="match status" value="1"/>
</dbReference>
<keyword evidence="2" id="KW-1185">Reference proteome</keyword>
<dbReference type="Gramene" id="KZN03574">
    <property type="protein sequence ID" value="KZN03574"/>
    <property type="gene ID" value="DCAR_012330"/>
</dbReference>
<dbReference type="InterPro" id="IPR002562">
    <property type="entry name" value="3'-5'_exonuclease_dom"/>
</dbReference>
<proteinExistence type="predicted"/>
<evidence type="ECO:0000313" key="2">
    <source>
        <dbReference type="Proteomes" id="UP000077755"/>
    </source>
</evidence>
<evidence type="ECO:0000313" key="1">
    <source>
        <dbReference type="EMBL" id="WOG94675.1"/>
    </source>
</evidence>
<dbReference type="OMA" id="ESRCNDY"/>
<dbReference type="GO" id="GO:0008408">
    <property type="term" value="F:3'-5' exonuclease activity"/>
    <property type="evidence" value="ECO:0007669"/>
    <property type="project" value="InterPro"/>
</dbReference>
<dbReference type="EMBL" id="CP093345">
    <property type="protein sequence ID" value="WOG94675.1"/>
    <property type="molecule type" value="Genomic_DNA"/>
</dbReference>
<dbReference type="GO" id="GO:0005737">
    <property type="term" value="C:cytoplasm"/>
    <property type="evidence" value="ECO:0007669"/>
    <property type="project" value="TreeGrafter"/>
</dbReference>
<protein>
    <submittedName>
        <fullName evidence="1">Uncharacterized protein</fullName>
    </submittedName>
</protein>
<name>A0A166CC92_DAUCS</name>
<dbReference type="Proteomes" id="UP000077755">
    <property type="component" value="Chromosome 3"/>
</dbReference>
<dbReference type="GO" id="GO:0006139">
    <property type="term" value="P:nucleobase-containing compound metabolic process"/>
    <property type="evidence" value="ECO:0007669"/>
    <property type="project" value="InterPro"/>
</dbReference>
<dbReference type="KEGG" id="dcr:108212854"/>
<dbReference type="Gene3D" id="3.30.420.10">
    <property type="entry name" value="Ribonuclease H-like superfamily/Ribonuclease H"/>
    <property type="match status" value="1"/>
</dbReference>
<dbReference type="CDD" id="cd06141">
    <property type="entry name" value="WRN_exo"/>
    <property type="match status" value="1"/>
</dbReference>
<dbReference type="InterPro" id="IPR012337">
    <property type="entry name" value="RNaseH-like_sf"/>
</dbReference>
<dbReference type="GO" id="GO:0003676">
    <property type="term" value="F:nucleic acid binding"/>
    <property type="evidence" value="ECO:0007669"/>
    <property type="project" value="InterPro"/>
</dbReference>
<reference evidence="1" key="2">
    <citation type="submission" date="2022-03" db="EMBL/GenBank/DDBJ databases">
        <title>Draft title - Genomic analysis of global carrot germplasm unveils the trajectory of domestication and the origin of high carotenoid orange carrot.</title>
        <authorList>
            <person name="Iorizzo M."/>
            <person name="Ellison S."/>
            <person name="Senalik D."/>
            <person name="Macko-Podgorni A."/>
            <person name="Grzebelus D."/>
            <person name="Bostan H."/>
            <person name="Rolling W."/>
            <person name="Curaba J."/>
            <person name="Simon P."/>
        </authorList>
    </citation>
    <scope>NUCLEOTIDE SEQUENCE</scope>
    <source>
        <tissue evidence="1">Leaf</tissue>
    </source>
</reference>
<dbReference type="AlphaFoldDB" id="A0A166CC92"/>